<reference evidence="1 2" key="1">
    <citation type="submission" date="2017-12" db="EMBL/GenBank/DDBJ databases">
        <title>Comparative genomics of Botrytis spp.</title>
        <authorList>
            <person name="Valero-Jimenez C.A."/>
            <person name="Tapia P."/>
            <person name="Veloso J."/>
            <person name="Silva-Moreno E."/>
            <person name="Staats M."/>
            <person name="Valdes J.H."/>
            <person name="Van Kan J.A.L."/>
        </authorList>
    </citation>
    <scope>NUCLEOTIDE SEQUENCE [LARGE SCALE GENOMIC DNA]</scope>
    <source>
        <strain evidence="1 2">Bp0003</strain>
    </source>
</reference>
<sequence>MYMPIAKSKEREKERRKIRYHNRIESIYQIYATIKVETWTSRDPNTKRNKRNMPDVVLLETFAIKAMKK</sequence>
<protein>
    <submittedName>
        <fullName evidence="1">Uncharacterized protein</fullName>
    </submittedName>
</protein>
<comment type="caution">
    <text evidence="1">The sequence shown here is derived from an EMBL/GenBank/DDBJ whole genome shotgun (WGS) entry which is preliminary data.</text>
</comment>
<evidence type="ECO:0000313" key="2">
    <source>
        <dbReference type="Proteomes" id="UP000297910"/>
    </source>
</evidence>
<evidence type="ECO:0000313" key="1">
    <source>
        <dbReference type="EMBL" id="TGO24487.1"/>
    </source>
</evidence>
<accession>A0A4Z1FS06</accession>
<proteinExistence type="predicted"/>
<dbReference type="EMBL" id="PQXI01000101">
    <property type="protein sequence ID" value="TGO24487.1"/>
    <property type="molecule type" value="Genomic_DNA"/>
</dbReference>
<dbReference type="Proteomes" id="UP000297910">
    <property type="component" value="Unassembled WGS sequence"/>
</dbReference>
<name>A0A4Z1FS06_9HELO</name>
<gene>
    <name evidence="1" type="ORF">BPAE_0101g00050</name>
</gene>
<organism evidence="1 2">
    <name type="scientific">Botrytis paeoniae</name>
    <dbReference type="NCBI Taxonomy" id="278948"/>
    <lineage>
        <taxon>Eukaryota</taxon>
        <taxon>Fungi</taxon>
        <taxon>Dikarya</taxon>
        <taxon>Ascomycota</taxon>
        <taxon>Pezizomycotina</taxon>
        <taxon>Leotiomycetes</taxon>
        <taxon>Helotiales</taxon>
        <taxon>Sclerotiniaceae</taxon>
        <taxon>Botrytis</taxon>
    </lineage>
</organism>
<dbReference type="AlphaFoldDB" id="A0A4Z1FS06"/>
<keyword evidence="2" id="KW-1185">Reference proteome</keyword>